<sequence length="200" mass="22954">MNILGRCDAAYRQLVLLKCYDALEAVGFTRYRKEWVDWPLGSGFHCWVGLNNALEEDRIEINLFVGIHVAPIMKLYTALEGRKYSRGIATYAVHMGTLAPYEPAFEFTRKTDVEAEAARLALLYSTVGLSYAQSIASYEHLLPLLKDRVPMLGAYPERFASCLYLMDLKDEARSFVEEFLKDHRDYFEGFAVPFLKMMSH</sequence>
<dbReference type="AlphaFoldDB" id="A0A2K1Q004"/>
<name>A0A2K1Q004_9GAMM</name>
<dbReference type="OrthoDB" id="9255673at2"/>
<evidence type="ECO:0000313" key="1">
    <source>
        <dbReference type="EMBL" id="PNS08369.1"/>
    </source>
</evidence>
<reference evidence="1 2" key="1">
    <citation type="submission" date="2017-08" db="EMBL/GenBank/DDBJ databases">
        <title>Lysobacter sylvestris genome.</title>
        <authorList>
            <person name="Zhang D.-C."/>
            <person name="Albuquerque L."/>
            <person name="Franca L."/>
            <person name="Froufe H.J.C."/>
            <person name="Barroso C."/>
            <person name="Egas C."/>
            <person name="Da Costa M."/>
            <person name="Margesin R."/>
        </authorList>
    </citation>
    <scope>NUCLEOTIDE SEQUENCE [LARGE SCALE GENOMIC DNA]</scope>
    <source>
        <strain evidence="1 2">AM20-91</strain>
    </source>
</reference>
<organism evidence="1 2">
    <name type="scientific">Solilutibacter silvestris</name>
    <dbReference type="NCBI Taxonomy" id="1645665"/>
    <lineage>
        <taxon>Bacteria</taxon>
        <taxon>Pseudomonadati</taxon>
        <taxon>Pseudomonadota</taxon>
        <taxon>Gammaproteobacteria</taxon>
        <taxon>Lysobacterales</taxon>
        <taxon>Lysobacteraceae</taxon>
        <taxon>Solilutibacter</taxon>
    </lineage>
</organism>
<accession>A0A2K1Q004</accession>
<proteinExistence type="predicted"/>
<gene>
    <name evidence="1" type="ORF">Lysil_2545</name>
</gene>
<keyword evidence="2" id="KW-1185">Reference proteome</keyword>
<dbReference type="EMBL" id="NPZB01000002">
    <property type="protein sequence ID" value="PNS08369.1"/>
    <property type="molecule type" value="Genomic_DNA"/>
</dbReference>
<protein>
    <submittedName>
        <fullName evidence="1">Uncharacterized protein</fullName>
    </submittedName>
</protein>
<dbReference type="Proteomes" id="UP000236220">
    <property type="component" value="Unassembled WGS sequence"/>
</dbReference>
<comment type="caution">
    <text evidence="1">The sequence shown here is derived from an EMBL/GenBank/DDBJ whole genome shotgun (WGS) entry which is preliminary data.</text>
</comment>
<evidence type="ECO:0000313" key="2">
    <source>
        <dbReference type="Proteomes" id="UP000236220"/>
    </source>
</evidence>
<dbReference type="RefSeq" id="WP_103075959.1">
    <property type="nucleotide sequence ID" value="NZ_NPZB01000002.1"/>
</dbReference>